<protein>
    <recommendedName>
        <fullName evidence="4">Restriction endonuclease domain-containing protein</fullName>
    </recommendedName>
</protein>
<proteinExistence type="predicted"/>
<accession>A0A3N4LLA9</accession>
<keyword evidence="3" id="KW-1185">Reference proteome</keyword>
<feature type="compositionally biased region" description="Basic and acidic residues" evidence="1">
    <location>
        <begin position="96"/>
        <end position="110"/>
    </location>
</feature>
<reference evidence="2 3" key="1">
    <citation type="journal article" date="2018" name="Nat. Ecol. Evol.">
        <title>Pezizomycetes genomes reveal the molecular basis of ectomycorrhizal truffle lifestyle.</title>
        <authorList>
            <person name="Murat C."/>
            <person name="Payen T."/>
            <person name="Noel B."/>
            <person name="Kuo A."/>
            <person name="Morin E."/>
            <person name="Chen J."/>
            <person name="Kohler A."/>
            <person name="Krizsan K."/>
            <person name="Balestrini R."/>
            <person name="Da Silva C."/>
            <person name="Montanini B."/>
            <person name="Hainaut M."/>
            <person name="Levati E."/>
            <person name="Barry K.W."/>
            <person name="Belfiori B."/>
            <person name="Cichocki N."/>
            <person name="Clum A."/>
            <person name="Dockter R.B."/>
            <person name="Fauchery L."/>
            <person name="Guy J."/>
            <person name="Iotti M."/>
            <person name="Le Tacon F."/>
            <person name="Lindquist E.A."/>
            <person name="Lipzen A."/>
            <person name="Malagnac F."/>
            <person name="Mello A."/>
            <person name="Molinier V."/>
            <person name="Miyauchi S."/>
            <person name="Poulain J."/>
            <person name="Riccioni C."/>
            <person name="Rubini A."/>
            <person name="Sitrit Y."/>
            <person name="Splivallo R."/>
            <person name="Traeger S."/>
            <person name="Wang M."/>
            <person name="Zifcakova L."/>
            <person name="Wipf D."/>
            <person name="Zambonelli A."/>
            <person name="Paolocci F."/>
            <person name="Nowrousian M."/>
            <person name="Ottonello S."/>
            <person name="Baldrian P."/>
            <person name="Spatafora J.W."/>
            <person name="Henrissat B."/>
            <person name="Nagy L.G."/>
            <person name="Aury J.M."/>
            <person name="Wincker P."/>
            <person name="Grigoriev I.V."/>
            <person name="Bonfante P."/>
            <person name="Martin F.M."/>
        </authorList>
    </citation>
    <scope>NUCLEOTIDE SEQUENCE [LARGE SCALE GENOMIC DNA]</scope>
    <source>
        <strain evidence="2 3">ATCC MYA-4762</strain>
    </source>
</reference>
<feature type="compositionally biased region" description="Acidic residues" evidence="1">
    <location>
        <begin position="74"/>
        <end position="84"/>
    </location>
</feature>
<evidence type="ECO:0008006" key="4">
    <source>
        <dbReference type="Google" id="ProtNLM"/>
    </source>
</evidence>
<dbReference type="InParanoid" id="A0A3N4LLA9"/>
<feature type="region of interest" description="Disordered" evidence="1">
    <location>
        <begin position="72"/>
        <end position="110"/>
    </location>
</feature>
<organism evidence="2 3">
    <name type="scientific">Terfezia boudieri ATCC MYA-4762</name>
    <dbReference type="NCBI Taxonomy" id="1051890"/>
    <lineage>
        <taxon>Eukaryota</taxon>
        <taxon>Fungi</taxon>
        <taxon>Dikarya</taxon>
        <taxon>Ascomycota</taxon>
        <taxon>Pezizomycotina</taxon>
        <taxon>Pezizomycetes</taxon>
        <taxon>Pezizales</taxon>
        <taxon>Pezizaceae</taxon>
        <taxon>Terfezia</taxon>
    </lineage>
</organism>
<gene>
    <name evidence="2" type="ORF">L211DRAFT_840042</name>
</gene>
<dbReference type="Proteomes" id="UP000267821">
    <property type="component" value="Unassembled WGS sequence"/>
</dbReference>
<sequence>MKTPDYAYQPKGAPYPTVVLEVGWTEHPDELYSDAEQWLVKTSGQVQLVITVRFIEYNSPLAEHRKELMNLMSEEVDGVDEDSNSDGALSPAPSTDSDHTLERQQIDPNQ</sequence>
<dbReference type="EMBL" id="ML121554">
    <property type="protein sequence ID" value="RPB22162.1"/>
    <property type="molecule type" value="Genomic_DNA"/>
</dbReference>
<evidence type="ECO:0000313" key="3">
    <source>
        <dbReference type="Proteomes" id="UP000267821"/>
    </source>
</evidence>
<dbReference type="OrthoDB" id="76567at2759"/>
<dbReference type="AlphaFoldDB" id="A0A3N4LLA9"/>
<name>A0A3N4LLA9_9PEZI</name>
<evidence type="ECO:0000256" key="1">
    <source>
        <dbReference type="SAM" id="MobiDB-lite"/>
    </source>
</evidence>
<evidence type="ECO:0000313" key="2">
    <source>
        <dbReference type="EMBL" id="RPB22162.1"/>
    </source>
</evidence>